<name>A0A3M8DC53_9BACL</name>
<dbReference type="NCBIfam" id="TIGR04398">
    <property type="entry name" value="SLAP_DUP"/>
    <property type="match status" value="2"/>
</dbReference>
<accession>A0A3M8DC53</accession>
<dbReference type="InterPro" id="IPR030910">
    <property type="entry name" value="SLAP_dom"/>
</dbReference>
<comment type="caution">
    <text evidence="1">The sequence shown here is derived from an EMBL/GenBank/DDBJ whole genome shotgun (WGS) entry which is preliminary data.</text>
</comment>
<dbReference type="Proteomes" id="UP000281915">
    <property type="component" value="Unassembled WGS sequence"/>
</dbReference>
<evidence type="ECO:0000313" key="1">
    <source>
        <dbReference type="EMBL" id="RNB85199.1"/>
    </source>
</evidence>
<organism evidence="1 2">
    <name type="scientific">Brevibacillus panacihumi</name>
    <dbReference type="NCBI Taxonomy" id="497735"/>
    <lineage>
        <taxon>Bacteria</taxon>
        <taxon>Bacillati</taxon>
        <taxon>Bacillota</taxon>
        <taxon>Bacilli</taxon>
        <taxon>Bacillales</taxon>
        <taxon>Paenibacillaceae</taxon>
        <taxon>Brevibacillus</taxon>
    </lineage>
</organism>
<proteinExistence type="predicted"/>
<protein>
    <submittedName>
        <fullName evidence="1">SLAP domain-containing protein</fullName>
    </submittedName>
</protein>
<dbReference type="RefSeq" id="WP_023555294.1">
    <property type="nucleotide sequence ID" value="NZ_JBCNED010000064.1"/>
</dbReference>
<evidence type="ECO:0000313" key="2">
    <source>
        <dbReference type="Proteomes" id="UP000281915"/>
    </source>
</evidence>
<sequence>MSWLLENWFGSKESLEQVKEDIHENLHKEFYLGLSGIENPEQSSTRVASKELFLQMNGPWDSKLEEAETELLQYIHDELPAVVRDEVGIIPFYTQVTEEGYLVLTYIRNAMSRDILLQRVPLVLMTPDGGIVARKIFDLTAMGPLGDMSSRPCEFMFRWDEFDNIPEKEVPLTLAYKKPNLKKADIDDSETGGLSIDEVVHYNKALKNIEPMEDGNVDLQVLDVKADEDEKGGLKVVVVFRNGLDKRLEFTEVPIIVSDKTGDSVAKVHYTLENMKVDAKGHKLWLFKIPADSLLKSIDDFAGLTAFIPKAKQQRKSPVVAPSANNKDLLQ</sequence>
<dbReference type="EMBL" id="RHHT01000004">
    <property type="protein sequence ID" value="RNB85199.1"/>
    <property type="molecule type" value="Genomic_DNA"/>
</dbReference>
<reference evidence="1 2" key="1">
    <citation type="submission" date="2018-10" db="EMBL/GenBank/DDBJ databases">
        <title>Phylogenomics of Brevibacillus.</title>
        <authorList>
            <person name="Dunlap C."/>
        </authorList>
    </citation>
    <scope>NUCLEOTIDE SEQUENCE [LARGE SCALE GENOMIC DNA]</scope>
    <source>
        <strain evidence="1 2">JCM 15085</strain>
    </source>
</reference>
<dbReference type="AlphaFoldDB" id="A0A3M8DC53"/>
<gene>
    <name evidence="1" type="ORF">EDM58_03990</name>
</gene>